<comment type="caution">
    <text evidence="2">The sequence shown here is derived from an EMBL/GenBank/DDBJ whole genome shotgun (WGS) entry which is preliminary data.</text>
</comment>
<evidence type="ECO:0000313" key="3">
    <source>
        <dbReference type="Proteomes" id="UP000544110"/>
    </source>
</evidence>
<accession>A0A7Y9RWX3</accession>
<evidence type="ECO:0000256" key="1">
    <source>
        <dbReference type="SAM" id="MobiDB-lite"/>
    </source>
</evidence>
<protein>
    <submittedName>
        <fullName evidence="2">Uncharacterized protein</fullName>
    </submittedName>
</protein>
<dbReference type="EMBL" id="JACCAC010000001">
    <property type="protein sequence ID" value="NYG56809.1"/>
    <property type="molecule type" value="Genomic_DNA"/>
</dbReference>
<keyword evidence="3" id="KW-1185">Reference proteome</keyword>
<dbReference type="AlphaFoldDB" id="A0A7Y9RWX3"/>
<proteinExistence type="predicted"/>
<dbReference type="Proteomes" id="UP000544110">
    <property type="component" value="Unassembled WGS sequence"/>
</dbReference>
<organism evidence="2 3">
    <name type="scientific">Nocardioides perillae</name>
    <dbReference type="NCBI Taxonomy" id="1119534"/>
    <lineage>
        <taxon>Bacteria</taxon>
        <taxon>Bacillati</taxon>
        <taxon>Actinomycetota</taxon>
        <taxon>Actinomycetes</taxon>
        <taxon>Propionibacteriales</taxon>
        <taxon>Nocardioidaceae</taxon>
        <taxon>Nocardioides</taxon>
    </lineage>
</organism>
<gene>
    <name evidence="2" type="ORF">BJ989_003113</name>
</gene>
<name>A0A7Y9RWX3_9ACTN</name>
<sequence>MHGSRGVSTPAPCLLSRATSRAQRGATSPQDASHWTLAYSAGAAHQPLPPPCPSAPAGPYCPPAERAPRLSSDERPVGSYAQVRRAARGQ</sequence>
<feature type="compositionally biased region" description="Pro residues" evidence="1">
    <location>
        <begin position="47"/>
        <end position="62"/>
    </location>
</feature>
<feature type="compositionally biased region" description="Basic and acidic residues" evidence="1">
    <location>
        <begin position="66"/>
        <end position="76"/>
    </location>
</feature>
<reference evidence="2 3" key="1">
    <citation type="submission" date="2020-07" db="EMBL/GenBank/DDBJ databases">
        <title>Sequencing the genomes of 1000 actinobacteria strains.</title>
        <authorList>
            <person name="Klenk H.-P."/>
        </authorList>
    </citation>
    <scope>NUCLEOTIDE SEQUENCE [LARGE SCALE GENOMIC DNA]</scope>
    <source>
        <strain evidence="2 3">DSM 24552</strain>
    </source>
</reference>
<evidence type="ECO:0000313" key="2">
    <source>
        <dbReference type="EMBL" id="NYG56809.1"/>
    </source>
</evidence>
<feature type="region of interest" description="Disordered" evidence="1">
    <location>
        <begin position="43"/>
        <end position="90"/>
    </location>
</feature>
<feature type="compositionally biased region" description="Polar residues" evidence="1">
    <location>
        <begin position="17"/>
        <end position="31"/>
    </location>
</feature>
<feature type="region of interest" description="Disordered" evidence="1">
    <location>
        <begin position="1"/>
        <end position="31"/>
    </location>
</feature>